<keyword evidence="1" id="KW-1133">Transmembrane helix</keyword>
<evidence type="ECO:0000256" key="1">
    <source>
        <dbReference type="SAM" id="Phobius"/>
    </source>
</evidence>
<organism evidence="2 3">
    <name type="scientific">Gemella haemolysans M341</name>
    <dbReference type="NCBI Taxonomy" id="562981"/>
    <lineage>
        <taxon>Bacteria</taxon>
        <taxon>Bacillati</taxon>
        <taxon>Bacillota</taxon>
        <taxon>Bacilli</taxon>
        <taxon>Bacillales</taxon>
        <taxon>Gemellaceae</taxon>
        <taxon>Gemella</taxon>
    </lineage>
</organism>
<comment type="caution">
    <text evidence="2">The sequence shown here is derived from an EMBL/GenBank/DDBJ whole genome shotgun (WGS) entry which is preliminary data.</text>
</comment>
<dbReference type="RefSeq" id="WP_003147199.1">
    <property type="nucleotide sequence ID" value="NZ_GL883583.1"/>
</dbReference>
<protein>
    <submittedName>
        <fullName evidence="2">Uncharacterized protein</fullName>
    </submittedName>
</protein>
<feature type="transmembrane region" description="Helical" evidence="1">
    <location>
        <begin position="17"/>
        <end position="35"/>
    </location>
</feature>
<accession>A0AA87BB83</accession>
<evidence type="ECO:0000313" key="2">
    <source>
        <dbReference type="EMBL" id="EGF88276.1"/>
    </source>
</evidence>
<name>A0AA87BB83_9BACL</name>
<keyword evidence="1" id="KW-0472">Membrane</keyword>
<evidence type="ECO:0000313" key="3">
    <source>
        <dbReference type="Proteomes" id="UP000004773"/>
    </source>
</evidence>
<dbReference type="Proteomes" id="UP000004773">
    <property type="component" value="Unassembled WGS sequence"/>
</dbReference>
<dbReference type="AlphaFoldDB" id="A0AA87BB83"/>
<keyword evidence="1" id="KW-0812">Transmembrane</keyword>
<proteinExistence type="predicted"/>
<reference evidence="2 3" key="1">
    <citation type="submission" date="2011-03" db="EMBL/GenBank/DDBJ databases">
        <title>The Genome Sequence of Gemella haemolysans M341.</title>
        <authorList>
            <consortium name="The Broad Institute Genome Sequencing Platform"/>
            <consortium name="The Broad Institute Genome Sequencing Center for Infectious Disease"/>
            <person name="Earl A."/>
            <person name="Ward D."/>
            <person name="Feldgarden M."/>
            <person name="Gevers D."/>
            <person name="Sibley C.D."/>
            <person name="Field T.R."/>
            <person name="Grinwis M."/>
            <person name="Eshaghurshan C.S."/>
            <person name="Surette M.G."/>
            <person name="Young S.K."/>
            <person name="Zeng Q."/>
            <person name="Gargeya S."/>
            <person name="Fitzgerald M."/>
            <person name="Haas B."/>
            <person name="Abouelleil A."/>
            <person name="Alvarado L."/>
            <person name="Arachchi H.M."/>
            <person name="Berlin A."/>
            <person name="Brown A."/>
            <person name="Chapman S.B."/>
            <person name="Chen Z."/>
            <person name="Dunbar C."/>
            <person name="Freedman E."/>
            <person name="Gearin G."/>
            <person name="Gellesch M."/>
            <person name="Goldberg J."/>
            <person name="Griggs A."/>
            <person name="Gujja S."/>
            <person name="Heilman E.R."/>
            <person name="Heiman D."/>
            <person name="Howarth C."/>
            <person name="Larson L."/>
            <person name="Lui A."/>
            <person name="MacDonald P.J.P."/>
            <person name="Mehta T."/>
            <person name="Montmayeur A."/>
            <person name="Murphy C."/>
            <person name="Neiman D."/>
            <person name="Pearson M."/>
            <person name="Priest M."/>
            <person name="Roberts A."/>
            <person name="Saif S."/>
            <person name="Shea T."/>
            <person name="Shenoy N."/>
            <person name="Sisk P."/>
            <person name="Stolte C."/>
            <person name="Sykes S."/>
            <person name="White J."/>
            <person name="Yandava C."/>
            <person name="Wortman J."/>
            <person name="Nusbaum C."/>
            <person name="Birren B."/>
        </authorList>
    </citation>
    <scope>NUCLEOTIDE SEQUENCE [LARGE SCALE GENOMIC DNA]</scope>
    <source>
        <strain evidence="2 3">M341</strain>
    </source>
</reference>
<sequence length="53" mass="6297">MICYVFLGMIIEKMDNIYTKIILVFVMFLILINELNTIRILENSDEESIVERV</sequence>
<gene>
    <name evidence="2" type="ORF">HMPREF0428_01100</name>
</gene>
<dbReference type="EMBL" id="ACRO01000017">
    <property type="protein sequence ID" value="EGF88276.1"/>
    <property type="molecule type" value="Genomic_DNA"/>
</dbReference>